<feature type="compositionally biased region" description="Pro residues" evidence="18">
    <location>
        <begin position="567"/>
        <end position="576"/>
    </location>
</feature>
<dbReference type="InterPro" id="IPR003307">
    <property type="entry name" value="W2_domain"/>
</dbReference>
<feature type="compositionally biased region" description="Low complexity" evidence="18">
    <location>
        <begin position="1491"/>
        <end position="1510"/>
    </location>
</feature>
<dbReference type="GO" id="GO:0006417">
    <property type="term" value="P:regulation of translation"/>
    <property type="evidence" value="ECO:0007669"/>
    <property type="project" value="UniProtKB-KW"/>
</dbReference>
<feature type="compositionally biased region" description="Polar residues" evidence="18">
    <location>
        <begin position="677"/>
        <end position="691"/>
    </location>
</feature>
<dbReference type="PROSITE" id="PS51366">
    <property type="entry name" value="MI"/>
    <property type="match status" value="1"/>
</dbReference>
<feature type="compositionally biased region" description="Basic and acidic residues" evidence="18">
    <location>
        <begin position="653"/>
        <end position="663"/>
    </location>
</feature>
<evidence type="ECO:0008006" key="23">
    <source>
        <dbReference type="Google" id="ProtNLM"/>
    </source>
</evidence>
<dbReference type="FunFam" id="1.25.40.180:FF:000042">
    <property type="entry name" value="Eukaryotic translation initiation factor 4 gamma"/>
    <property type="match status" value="1"/>
</dbReference>
<reference evidence="21" key="1">
    <citation type="submission" date="2020-11" db="EMBL/GenBank/DDBJ databases">
        <authorList>
            <person name="Tran Van P."/>
        </authorList>
    </citation>
    <scope>NUCLEOTIDE SEQUENCE</scope>
</reference>
<evidence type="ECO:0000256" key="11">
    <source>
        <dbReference type="ARBA" id="ARBA00022833"/>
    </source>
</evidence>
<dbReference type="PANTHER" id="PTHR23253">
    <property type="entry name" value="EUKARYOTIC TRANSLATION INITIATION FACTOR 4 GAMMA"/>
    <property type="match status" value="1"/>
</dbReference>
<evidence type="ECO:0000256" key="15">
    <source>
        <dbReference type="ARBA" id="ARBA00022989"/>
    </source>
</evidence>
<dbReference type="InterPro" id="IPR003890">
    <property type="entry name" value="MIF4G-like_typ-3"/>
</dbReference>
<feature type="region of interest" description="Disordered" evidence="18">
    <location>
        <begin position="652"/>
        <end position="691"/>
    </location>
</feature>
<dbReference type="InterPro" id="IPR003891">
    <property type="entry name" value="Initiation_fac_eIF4g_MI"/>
</dbReference>
<evidence type="ECO:0000256" key="1">
    <source>
        <dbReference type="ARBA" id="ARBA00004585"/>
    </source>
</evidence>
<feature type="region of interest" description="Disordered" evidence="18">
    <location>
        <begin position="1434"/>
        <end position="1591"/>
    </location>
</feature>
<gene>
    <name evidence="21" type="ORF">ONB1V03_LOCUS2982</name>
</gene>
<dbReference type="CDD" id="cd11559">
    <property type="entry name" value="W2_eIF4G1_like"/>
    <property type="match status" value="1"/>
</dbReference>
<sequence length="2022" mass="228446">MEVWGSEVIECLCTTCGDRHDWTRSRVTVMDSRTKSMRQLYCLRVNQIDSKSLDTELNAIFEAKVNDLEIQRLRELSPELLALIKTYIWVNTVWGNGISIGQSLLGLKYYDMSDTNTIRQHLNALQNVGLVLVEIVVPWLRQRVITDSISHTVDKVDQLYKCVHFMNGLVFLYYGKYRTLWERVLRLGTGLQSSQQNWSNNELYLEIMNRELLWHTFAQLLSFVLPLINFYRLRNTCLNTVRGLLFPSRPTPPSNATQREIQDLKNCVICNEWPINGHEIGVGLQCPSLPIASHCRNPRLAVSVTCNTGAHVSTMSNVANKHHQQNPNKYPNNISRVSHPNQSINPRGSVPTDNHSRPDHQRQPTYSHAASRGLSQPAHPSHDSVIGKSHPNASAVQQVVLPNLSAQVPNVNPTGPQMPASAVANAGPNHLQVLQQQSAPQMLPQNNRFMSPFHQQHPQHQQRPQRHTLIQNHNRNSNAVPNSAVNPTVQQNIAHTGPQYFILNPQQQFQQIQTQFIPQHMSHSYQRPPLQIQQPYYMYAQQHNPQQQQQQSFQPQTTYPQYMYPPPHYPQPPPHQSAPMVQQMQPRSQPVSAPPVIQASAPPLTVQMPGPNTEMNESTAPPMPAKPQMHTKRTRTLAVLTDPNSGENINLEELAKNPKEEFKSQTPVNRKTESHPGASNSPNAGVVTSSSEADNSIALQFATKVARMATQPIAGHSSTTGVHETISVNSKPEKEEPVAISPISKATISEPMDKLSESEPLTDKSQVIETNSANSASDMFDKTDSKLSNDISAQNSIENNSQMSGENVVHELSENEDNNRDMNTKEENEDKVETKPEIDNNRDMNTKEENEDNVETKPEIGDNNDKHDDKVDNACDVTDNVVPVIDKIEPQPICERSSPVMIPTLDKECTDNLTKTNVLYTEAICENDIQNEMNRSIDVTPEDECPVQTEEPESAIPSPKTSLPDLPYKDDQWTPLNPDGKKHYERDFLYAVRDKSVDSLKMPEVLNNDRNHEIIRKISKESSGHTNDEPSNYFMPNYVKPNDMRHRGMAPPASRRSSQPGRQDTKHRKIISTSLTQDVKLHTTENAWKPLMKPNLHVSDPEELETLELLKRIRGILNKLTPQKYDALSNQILSFKIDTEDRLKRVLDLVFEKAVDEPAFCLQYANLCKHLSKFKVLVNKEENAEEVKFLKLLLSKCQKEFETDIYASITDLKERREEIDNCSDPPKKKMLFEVLDEDMRRARKRSLGNIKLIGELYKLNMLKANIMVQCIDNLIKEADDESLECLCALLRTIGEQIETEASDKAKQTQLLDSFFVKMQLIADQKDSDVKGTSARVRFMLRDVNDMRRNHWKARRDENLPKMIDEIHKEAQKEDEQMVKDLQQHSMNKKQEERDRKQKGLRPANDSTDGNQWTVIARKSQNATQPNIDWQKMRTMQQQNHDNVQLGPQSGSAWSMGSRGGGGTSQSRFAAEDKQLNRFSPLESNDNRKSSQKIISSRDSSKGRSNQNYGQQGRGGRSQGGGRSGEREDAMNLVRNFSARQSPSESSPAYPNMISRNSSRSDSREASAPNSRNSSIRRDTPDIEVNQLRGSQSISNEDLEEKCKVSITEYLNVKSMDEPVIDLCNLCNDSNVEIYVLSAINCSLENSSQSDHFLIGKLINHLICKLSQKIISSRDSSKGRSNQNYGQQGRGGRSQGGGRSGEREDAMNLVRNFSARQSPSESSPAYPNMISRNSSRSDSREASAPNSRNSSIRRDTPDIEVNQLRGSQSISNEDLEEKCKVSITEYLNVKSMDEPVIDLCNLCNDSNVEIYVLSAINCSLENSSQSDHFLIGKLINHLICKQCIKLDHFHKGLNLILENSGDVELDVPKMWDYIGEILAPIFKHFNASQTSGDRFTSALFRAIIQGCIIAPQDVRETTLDEHQLVSCAPVLQKFLGGDAEHELQALIVLQELMEKLEHPPNLLLKIFQCLYDNNVISHDGFLQWERCESSGSGKAVAVKSVVRFLTWLRENEDDDEDAELTTS</sequence>
<feature type="compositionally biased region" description="Basic and acidic residues" evidence="18">
    <location>
        <begin position="808"/>
        <end position="873"/>
    </location>
</feature>
<comment type="similarity">
    <text evidence="4">Belongs to the pex2/pex10/pex12 family.</text>
</comment>
<dbReference type="Proteomes" id="UP000728032">
    <property type="component" value="Unassembled WGS sequence"/>
</dbReference>
<keyword evidence="14" id="KW-0653">Protein transport</keyword>
<evidence type="ECO:0000256" key="5">
    <source>
        <dbReference type="ARBA" id="ARBA00022448"/>
    </source>
</evidence>
<dbReference type="GO" id="GO:0015031">
    <property type="term" value="P:protein transport"/>
    <property type="evidence" value="ECO:0007669"/>
    <property type="project" value="UniProtKB-KW"/>
</dbReference>
<evidence type="ECO:0000256" key="2">
    <source>
        <dbReference type="ARBA" id="ARBA00004906"/>
    </source>
</evidence>
<feature type="compositionally biased region" description="Polar residues" evidence="18">
    <location>
        <begin position="319"/>
        <end position="346"/>
    </location>
</feature>
<feature type="compositionally biased region" description="Gly residues" evidence="18">
    <location>
        <begin position="1687"/>
        <end position="1698"/>
    </location>
</feature>
<evidence type="ECO:0000256" key="10">
    <source>
        <dbReference type="ARBA" id="ARBA00022771"/>
    </source>
</evidence>
<feature type="compositionally biased region" description="Polar residues" evidence="18">
    <location>
        <begin position="579"/>
        <end position="591"/>
    </location>
</feature>
<keyword evidence="16" id="KW-0472">Membrane</keyword>
<comment type="subcellular location">
    <subcellularLocation>
        <location evidence="1">Peroxisome membrane</location>
        <topology evidence="1">Multi-pass membrane protein</topology>
    </subcellularLocation>
</comment>
<feature type="region of interest" description="Disordered" evidence="18">
    <location>
        <begin position="1672"/>
        <end position="1766"/>
    </location>
</feature>
<evidence type="ECO:0000256" key="8">
    <source>
        <dbReference type="ARBA" id="ARBA00022692"/>
    </source>
</evidence>
<keyword evidence="15" id="KW-1133">Transmembrane helix</keyword>
<dbReference type="GO" id="GO:0008270">
    <property type="term" value="F:zinc ion binding"/>
    <property type="evidence" value="ECO:0007669"/>
    <property type="project" value="UniProtKB-KW"/>
</dbReference>
<dbReference type="EMBL" id="CAJPVJ010000794">
    <property type="protein sequence ID" value="CAG2163406.1"/>
    <property type="molecule type" value="Genomic_DNA"/>
</dbReference>
<dbReference type="Pfam" id="PF02847">
    <property type="entry name" value="MA3"/>
    <property type="match status" value="1"/>
</dbReference>
<evidence type="ECO:0000256" key="6">
    <source>
        <dbReference type="ARBA" id="ARBA00022540"/>
    </source>
</evidence>
<dbReference type="Pfam" id="PF04757">
    <property type="entry name" value="Pex2_Pex12"/>
    <property type="match status" value="1"/>
</dbReference>
<evidence type="ECO:0000256" key="3">
    <source>
        <dbReference type="ARBA" id="ARBA00005775"/>
    </source>
</evidence>
<accession>A0A7R9LGC5</accession>
<comment type="pathway">
    <text evidence="2">Protein modification; protein ubiquitination.</text>
</comment>
<evidence type="ECO:0000256" key="18">
    <source>
        <dbReference type="SAM" id="MobiDB-lite"/>
    </source>
</evidence>
<comment type="similarity">
    <text evidence="3">Belongs to the eukaryotic initiation factor 4G family.</text>
</comment>
<feature type="compositionally biased region" description="Basic and acidic residues" evidence="18">
    <location>
        <begin position="1382"/>
        <end position="1397"/>
    </location>
</feature>
<proteinExistence type="inferred from homology"/>
<feature type="domain" description="W2" evidence="19">
    <location>
        <begin position="1857"/>
        <end position="2017"/>
    </location>
</feature>
<dbReference type="GO" id="GO:0016281">
    <property type="term" value="C:eukaryotic translation initiation factor 4F complex"/>
    <property type="evidence" value="ECO:0007669"/>
    <property type="project" value="TreeGrafter"/>
</dbReference>
<feature type="domain" description="MI" evidence="20">
    <location>
        <begin position="1773"/>
        <end position="1896"/>
    </location>
</feature>
<evidence type="ECO:0000313" key="21">
    <source>
        <dbReference type="EMBL" id="CAD7641213.1"/>
    </source>
</evidence>
<dbReference type="InterPro" id="IPR006845">
    <property type="entry name" value="Pex_N"/>
</dbReference>
<feature type="compositionally biased region" description="Polar residues" evidence="18">
    <location>
        <begin position="1434"/>
        <end position="1448"/>
    </location>
</feature>
<feature type="region of interest" description="Disordered" evidence="18">
    <location>
        <begin position="1041"/>
        <end position="1069"/>
    </location>
</feature>
<feature type="compositionally biased region" description="Gly residues" evidence="18">
    <location>
        <begin position="1511"/>
        <end position="1522"/>
    </location>
</feature>
<evidence type="ECO:0000256" key="13">
    <source>
        <dbReference type="ARBA" id="ARBA00022917"/>
    </source>
</evidence>
<dbReference type="SMART" id="SM00515">
    <property type="entry name" value="eIF5C"/>
    <property type="match status" value="1"/>
</dbReference>
<feature type="compositionally biased region" description="Polar residues" evidence="18">
    <location>
        <begin position="716"/>
        <end position="730"/>
    </location>
</feature>
<keyword evidence="8" id="KW-0812">Transmembrane</keyword>
<keyword evidence="17" id="KW-0576">Peroxisome</keyword>
<feature type="region of interest" description="Disordered" evidence="18">
    <location>
        <begin position="715"/>
        <end position="873"/>
    </location>
</feature>
<keyword evidence="10" id="KW-0863">Zinc-finger</keyword>
<dbReference type="Pfam" id="PF02854">
    <property type="entry name" value="MIF4G"/>
    <property type="match status" value="1"/>
</dbReference>
<dbReference type="SMART" id="SM00543">
    <property type="entry name" value="MIF4G"/>
    <property type="match status" value="1"/>
</dbReference>
<evidence type="ECO:0000256" key="12">
    <source>
        <dbReference type="ARBA" id="ARBA00022845"/>
    </source>
</evidence>
<feature type="region of interest" description="Disordered" evidence="18">
    <location>
        <begin position="1382"/>
        <end position="1411"/>
    </location>
</feature>
<evidence type="ECO:0000259" key="19">
    <source>
        <dbReference type="PROSITE" id="PS51363"/>
    </source>
</evidence>
<keyword evidence="5" id="KW-0813">Transport</keyword>
<dbReference type="PANTHER" id="PTHR23253:SF78">
    <property type="entry name" value="EUKARYOTIC TRANSLATION INITIATION FACTOR 4G1, ISOFORM B-RELATED"/>
    <property type="match status" value="1"/>
</dbReference>
<dbReference type="InterPro" id="IPR016024">
    <property type="entry name" value="ARM-type_fold"/>
</dbReference>
<evidence type="ECO:0000256" key="14">
    <source>
        <dbReference type="ARBA" id="ARBA00022927"/>
    </source>
</evidence>
<keyword evidence="7" id="KW-0597">Phosphoprotein</keyword>
<evidence type="ECO:0000313" key="22">
    <source>
        <dbReference type="Proteomes" id="UP000728032"/>
    </source>
</evidence>
<dbReference type="OrthoDB" id="6516403at2759"/>
<evidence type="ECO:0000256" key="17">
    <source>
        <dbReference type="ARBA" id="ARBA00023140"/>
    </source>
</evidence>
<keyword evidence="11" id="KW-0862">Zinc</keyword>
<keyword evidence="9" id="KW-0479">Metal-binding</keyword>
<evidence type="ECO:0000256" key="7">
    <source>
        <dbReference type="ARBA" id="ARBA00022553"/>
    </source>
</evidence>
<keyword evidence="13" id="KW-0648">Protein biosynthesis</keyword>
<feature type="compositionally biased region" description="Polar residues" evidence="18">
    <location>
        <begin position="763"/>
        <end position="777"/>
    </location>
</feature>
<dbReference type="GO" id="GO:0005778">
    <property type="term" value="C:peroxisomal membrane"/>
    <property type="evidence" value="ECO:0007669"/>
    <property type="project" value="UniProtKB-SubCell"/>
</dbReference>
<dbReference type="Gene3D" id="1.25.40.180">
    <property type="match status" value="4"/>
</dbReference>
<feature type="region of interest" description="Disordered" evidence="18">
    <location>
        <begin position="567"/>
        <end position="628"/>
    </location>
</feature>
<dbReference type="PROSITE" id="PS51363">
    <property type="entry name" value="W2"/>
    <property type="match status" value="1"/>
</dbReference>
<feature type="compositionally biased region" description="Polar residues" evidence="18">
    <location>
        <begin position="1713"/>
        <end position="1733"/>
    </location>
</feature>
<feature type="region of interest" description="Disordered" evidence="18">
    <location>
        <begin position="947"/>
        <end position="979"/>
    </location>
</feature>
<feature type="compositionally biased region" description="Polar residues" evidence="18">
    <location>
        <begin position="1537"/>
        <end position="1557"/>
    </location>
</feature>
<organism evidence="21">
    <name type="scientific">Oppiella nova</name>
    <dbReference type="NCBI Taxonomy" id="334625"/>
    <lineage>
        <taxon>Eukaryota</taxon>
        <taxon>Metazoa</taxon>
        <taxon>Ecdysozoa</taxon>
        <taxon>Arthropoda</taxon>
        <taxon>Chelicerata</taxon>
        <taxon>Arachnida</taxon>
        <taxon>Acari</taxon>
        <taxon>Acariformes</taxon>
        <taxon>Sarcoptiformes</taxon>
        <taxon>Oribatida</taxon>
        <taxon>Brachypylina</taxon>
        <taxon>Oppioidea</taxon>
        <taxon>Oppiidae</taxon>
        <taxon>Oppiella</taxon>
    </lineage>
</organism>
<keyword evidence="22" id="KW-1185">Reference proteome</keyword>
<dbReference type="GO" id="GO:0003743">
    <property type="term" value="F:translation initiation factor activity"/>
    <property type="evidence" value="ECO:0007669"/>
    <property type="project" value="UniProtKB-KW"/>
</dbReference>
<evidence type="ECO:0000256" key="16">
    <source>
        <dbReference type="ARBA" id="ARBA00023136"/>
    </source>
</evidence>
<dbReference type="GO" id="GO:0003729">
    <property type="term" value="F:mRNA binding"/>
    <property type="evidence" value="ECO:0007669"/>
    <property type="project" value="TreeGrafter"/>
</dbReference>
<dbReference type="Pfam" id="PF02020">
    <property type="entry name" value="W2"/>
    <property type="match status" value="1"/>
</dbReference>
<feature type="region of interest" description="Disordered" evidence="18">
    <location>
        <begin position="319"/>
        <end position="389"/>
    </location>
</feature>
<name>A0A7R9LGC5_9ACAR</name>
<protein>
    <recommendedName>
        <fullName evidence="23">Eukaryotic translation initiation factor 4 gamma 3</fullName>
    </recommendedName>
</protein>
<dbReference type="SUPFAM" id="SSF48371">
    <property type="entry name" value="ARM repeat"/>
    <property type="match status" value="4"/>
</dbReference>
<evidence type="ECO:0000259" key="20">
    <source>
        <dbReference type="PROSITE" id="PS51366"/>
    </source>
</evidence>
<keyword evidence="12" id="KW-0810">Translation regulation</keyword>
<keyword evidence="6" id="KW-0396">Initiation factor</keyword>
<dbReference type="EMBL" id="OC915619">
    <property type="protein sequence ID" value="CAD7641213.1"/>
    <property type="molecule type" value="Genomic_DNA"/>
</dbReference>
<evidence type="ECO:0000256" key="9">
    <source>
        <dbReference type="ARBA" id="ARBA00022723"/>
    </source>
</evidence>
<evidence type="ECO:0000256" key="4">
    <source>
        <dbReference type="ARBA" id="ARBA00008704"/>
    </source>
</evidence>
<feature type="compositionally biased region" description="Polar residues" evidence="18">
    <location>
        <begin position="788"/>
        <end position="805"/>
    </location>
</feature>